<dbReference type="AlphaFoldDB" id="D2H3S6"/>
<keyword evidence="1" id="KW-0175">Coiled coil</keyword>
<dbReference type="EMBL" id="GL192469">
    <property type="protein sequence ID" value="EFB27885.1"/>
    <property type="molecule type" value="Genomic_DNA"/>
</dbReference>
<evidence type="ECO:0000256" key="2">
    <source>
        <dbReference type="SAM" id="MobiDB-lite"/>
    </source>
</evidence>
<keyword evidence="3" id="KW-0732">Signal</keyword>
<gene>
    <name evidence="4" type="ORF">PANDA_004370</name>
</gene>
<dbReference type="PANTHER" id="PTHR18870:SF8">
    <property type="entry name" value="PROTEIN FAM184B"/>
    <property type="match status" value="1"/>
</dbReference>
<dbReference type="PANTHER" id="PTHR18870">
    <property type="entry name" value="PROTEIN TAG-278-RELATED"/>
    <property type="match status" value="1"/>
</dbReference>
<feature type="signal peptide" evidence="3">
    <location>
        <begin position="1"/>
        <end position="34"/>
    </location>
</feature>
<reference evidence="4" key="1">
    <citation type="journal article" date="2010" name="Nature">
        <title>The sequence and de novo assembly of the giant panda genome.</title>
        <authorList>
            <person name="Li R."/>
            <person name="Fan W."/>
            <person name="Tian G."/>
            <person name="Zhu H."/>
            <person name="He L."/>
            <person name="Cai J."/>
            <person name="Huang Q."/>
            <person name="Cai Q."/>
            <person name="Li B."/>
            <person name="Bai Y."/>
            <person name="Zhang Z."/>
            <person name="Zhang Y."/>
            <person name="Wang W."/>
            <person name="Li J."/>
            <person name="Wei F."/>
            <person name="Li H."/>
            <person name="Jian M."/>
            <person name="Li J."/>
            <person name="Zhang Z."/>
            <person name="Nielsen R."/>
            <person name="Li D."/>
            <person name="Gu W."/>
            <person name="Yang Z."/>
            <person name="Xuan Z."/>
            <person name="Ryder O.A."/>
            <person name="Leung F.C."/>
            <person name="Zhou Y."/>
            <person name="Cao J."/>
            <person name="Sun X."/>
            <person name="Fu Y."/>
            <person name="Fang X."/>
            <person name="Guo X."/>
            <person name="Wang B."/>
            <person name="Hou R."/>
            <person name="Shen F."/>
            <person name="Mu B."/>
            <person name="Ni P."/>
            <person name="Lin R."/>
            <person name="Qian W."/>
            <person name="Wang G."/>
            <person name="Yu C."/>
            <person name="Nie W."/>
            <person name="Wang J."/>
            <person name="Wu Z."/>
            <person name="Liang H."/>
            <person name="Min J."/>
            <person name="Wu Q."/>
            <person name="Cheng S."/>
            <person name="Ruan J."/>
            <person name="Wang M."/>
            <person name="Shi Z."/>
            <person name="Wen M."/>
            <person name="Liu B."/>
            <person name="Ren X."/>
            <person name="Zheng H."/>
            <person name="Dong D."/>
            <person name="Cook K."/>
            <person name="Shan G."/>
            <person name="Zhang H."/>
            <person name="Kosiol C."/>
            <person name="Xie X."/>
            <person name="Lu Z."/>
            <person name="Zheng H."/>
            <person name="Li Y."/>
            <person name="Steiner C.C."/>
            <person name="Lam T.T."/>
            <person name="Lin S."/>
            <person name="Zhang Q."/>
            <person name="Li G."/>
            <person name="Tian J."/>
            <person name="Gong T."/>
            <person name="Liu H."/>
            <person name="Zhang D."/>
            <person name="Fang L."/>
            <person name="Ye C."/>
            <person name="Zhang J."/>
            <person name="Hu W."/>
            <person name="Xu A."/>
            <person name="Ren Y."/>
            <person name="Zhang G."/>
            <person name="Bruford M.W."/>
            <person name="Li Q."/>
            <person name="Ma L."/>
            <person name="Guo Y."/>
            <person name="An N."/>
            <person name="Hu Y."/>
            <person name="Zheng Y."/>
            <person name="Shi Y."/>
            <person name="Li Z."/>
            <person name="Liu Q."/>
            <person name="Chen Y."/>
            <person name="Zhao J."/>
            <person name="Qu N."/>
            <person name="Zhao S."/>
            <person name="Tian F."/>
            <person name="Wang X."/>
            <person name="Wang H."/>
            <person name="Xu L."/>
            <person name="Liu X."/>
            <person name="Vinar T."/>
            <person name="Wang Y."/>
            <person name="Lam T.W."/>
            <person name="Yiu S.M."/>
            <person name="Liu S."/>
            <person name="Zhang H."/>
            <person name="Li D."/>
            <person name="Huang Y."/>
            <person name="Wang X."/>
            <person name="Yang G."/>
            <person name="Jiang Z."/>
            <person name="Wang J."/>
            <person name="Qin N."/>
            <person name="Li L."/>
            <person name="Li J."/>
            <person name="Bolund L."/>
            <person name="Kristiansen K."/>
            <person name="Wong G.K."/>
            <person name="Olson M."/>
            <person name="Zhang X."/>
            <person name="Li S."/>
            <person name="Yang H."/>
            <person name="Wang J."/>
            <person name="Wang J."/>
        </authorList>
    </citation>
    <scope>NUCLEOTIDE SEQUENCE [LARGE SCALE GENOMIC DNA]</scope>
</reference>
<proteinExistence type="predicted"/>
<evidence type="ECO:0000256" key="3">
    <source>
        <dbReference type="SAM" id="SignalP"/>
    </source>
</evidence>
<evidence type="ECO:0000256" key="1">
    <source>
        <dbReference type="ARBA" id="ARBA00023054"/>
    </source>
</evidence>
<protein>
    <submittedName>
        <fullName evidence="4">Uncharacterized protein</fullName>
    </submittedName>
</protein>
<feature type="compositionally biased region" description="Basic and acidic residues" evidence="2">
    <location>
        <begin position="45"/>
        <end position="61"/>
    </location>
</feature>
<accession>D2H3S6</accession>
<evidence type="ECO:0000313" key="4">
    <source>
        <dbReference type="EMBL" id="EFB27885.1"/>
    </source>
</evidence>
<sequence>MLGSVSASRWRQSHVGISLTAVAAAVVVAAVAAAQEINCMPAPNRLKDSGEKPGKGVSRPEDVQLIGRLQTRLKEREEIIKQLMEERRFHYAAFPSAMSHRNRSFSFNPHPGYLTPSTKYPEDFIPLYGTSGFVISMVYSKSGFIFP</sequence>
<organism evidence="4">
    <name type="scientific">Ailuropoda melanoleuca</name>
    <name type="common">Giant panda</name>
    <dbReference type="NCBI Taxonomy" id="9646"/>
    <lineage>
        <taxon>Eukaryota</taxon>
        <taxon>Metazoa</taxon>
        <taxon>Chordata</taxon>
        <taxon>Craniata</taxon>
        <taxon>Vertebrata</taxon>
        <taxon>Euteleostomi</taxon>
        <taxon>Mammalia</taxon>
        <taxon>Eutheria</taxon>
        <taxon>Laurasiatheria</taxon>
        <taxon>Carnivora</taxon>
        <taxon>Caniformia</taxon>
        <taxon>Ursidae</taxon>
        <taxon>Ailuropoda</taxon>
    </lineage>
</organism>
<feature type="chain" id="PRO_5003031256" evidence="3">
    <location>
        <begin position="35"/>
        <end position="147"/>
    </location>
</feature>
<dbReference type="InParanoid" id="D2H3S6"/>
<feature type="region of interest" description="Disordered" evidence="2">
    <location>
        <begin position="42"/>
        <end position="61"/>
    </location>
</feature>
<name>D2H3S6_AILME</name>